<keyword evidence="3" id="KW-0808">Transferase</keyword>
<dbReference type="GO" id="GO:0004694">
    <property type="term" value="F:eukaryotic translation initiation factor 2alpha kinase activity"/>
    <property type="evidence" value="ECO:0007669"/>
    <property type="project" value="InterPro"/>
</dbReference>
<evidence type="ECO:0000256" key="3">
    <source>
        <dbReference type="ARBA" id="ARBA00022679"/>
    </source>
</evidence>
<comment type="caution">
    <text evidence="17">The sequence shown here is derived from an EMBL/GenBank/DDBJ whole genome shotgun (WGS) entry which is preliminary data.</text>
</comment>
<evidence type="ECO:0000256" key="13">
    <source>
        <dbReference type="SAM" id="Coils"/>
    </source>
</evidence>
<dbReference type="InterPro" id="IPR016255">
    <property type="entry name" value="Gcn2"/>
</dbReference>
<feature type="active site" description="Proton acceptor" evidence="10">
    <location>
        <position position="779"/>
    </location>
</feature>
<dbReference type="PANTHER" id="PTHR11042:SF136">
    <property type="entry name" value="EIF-2-ALPHA KINASE GCN2"/>
    <property type="match status" value="1"/>
</dbReference>
<dbReference type="CDD" id="cd14046">
    <property type="entry name" value="STKc_EIF2AK4_GCN2_rpt2"/>
    <property type="match status" value="1"/>
</dbReference>
<feature type="region of interest" description="Disordered" evidence="14">
    <location>
        <begin position="626"/>
        <end position="650"/>
    </location>
</feature>
<evidence type="ECO:0000313" key="18">
    <source>
        <dbReference type="Proteomes" id="UP001218218"/>
    </source>
</evidence>
<dbReference type="PROSITE" id="PS00108">
    <property type="entry name" value="PROTEIN_KINASE_ST"/>
    <property type="match status" value="1"/>
</dbReference>
<comment type="catalytic activity">
    <reaction evidence="9">
        <text>L-seryl-[protein] + ATP = O-phospho-L-seryl-[protein] + ADP + H(+)</text>
        <dbReference type="Rhea" id="RHEA:17989"/>
        <dbReference type="Rhea" id="RHEA-COMP:9863"/>
        <dbReference type="Rhea" id="RHEA-COMP:11604"/>
        <dbReference type="ChEBI" id="CHEBI:15378"/>
        <dbReference type="ChEBI" id="CHEBI:29999"/>
        <dbReference type="ChEBI" id="CHEBI:30616"/>
        <dbReference type="ChEBI" id="CHEBI:83421"/>
        <dbReference type="ChEBI" id="CHEBI:456216"/>
        <dbReference type="EC" id="2.7.11.1"/>
    </reaction>
</comment>
<evidence type="ECO:0000256" key="5">
    <source>
        <dbReference type="ARBA" id="ARBA00022777"/>
    </source>
</evidence>
<dbReference type="GO" id="GO:0005524">
    <property type="term" value="F:ATP binding"/>
    <property type="evidence" value="ECO:0007669"/>
    <property type="project" value="UniProtKB-UniRule"/>
</dbReference>
<evidence type="ECO:0000256" key="14">
    <source>
        <dbReference type="SAM" id="MobiDB-lite"/>
    </source>
</evidence>
<dbReference type="SMART" id="SM00220">
    <property type="entry name" value="S_TKc"/>
    <property type="match status" value="1"/>
</dbReference>
<dbReference type="InterPro" id="IPR036621">
    <property type="entry name" value="Anticodon-bd_dom_sf"/>
</dbReference>
<feature type="region of interest" description="Disordered" evidence="14">
    <location>
        <begin position="675"/>
        <end position="727"/>
    </location>
</feature>
<keyword evidence="5 17" id="KW-0418">Kinase</keyword>
<comment type="catalytic activity">
    <reaction evidence="8">
        <text>L-threonyl-[protein] + ATP = O-phospho-L-threonyl-[protein] + ADP + H(+)</text>
        <dbReference type="Rhea" id="RHEA:46608"/>
        <dbReference type="Rhea" id="RHEA-COMP:11060"/>
        <dbReference type="Rhea" id="RHEA-COMP:11605"/>
        <dbReference type="ChEBI" id="CHEBI:15378"/>
        <dbReference type="ChEBI" id="CHEBI:30013"/>
        <dbReference type="ChEBI" id="CHEBI:30616"/>
        <dbReference type="ChEBI" id="CHEBI:61977"/>
        <dbReference type="ChEBI" id="CHEBI:456216"/>
        <dbReference type="EC" id="2.7.11.1"/>
    </reaction>
</comment>
<dbReference type="GO" id="GO:1990625">
    <property type="term" value="P:negative regulation of cytoplasmic translational initiation in response to stress"/>
    <property type="evidence" value="ECO:0007669"/>
    <property type="project" value="TreeGrafter"/>
</dbReference>
<dbReference type="GO" id="GO:0005634">
    <property type="term" value="C:nucleus"/>
    <property type="evidence" value="ECO:0007669"/>
    <property type="project" value="TreeGrafter"/>
</dbReference>
<dbReference type="InterPro" id="IPR017441">
    <property type="entry name" value="Protein_kinase_ATP_BS"/>
</dbReference>
<dbReference type="Pfam" id="PF05773">
    <property type="entry name" value="RWD"/>
    <property type="match status" value="1"/>
</dbReference>
<dbReference type="Pfam" id="PF12745">
    <property type="entry name" value="HGTP_anticodon2"/>
    <property type="match status" value="1"/>
</dbReference>
<evidence type="ECO:0000259" key="16">
    <source>
        <dbReference type="PROSITE" id="PS50908"/>
    </source>
</evidence>
<protein>
    <recommendedName>
        <fullName evidence="1">non-specific serine/threonine protein kinase</fullName>
        <ecNumber evidence="1">2.7.11.1</ecNumber>
    </recommendedName>
</protein>
<evidence type="ECO:0000259" key="15">
    <source>
        <dbReference type="PROSITE" id="PS50011"/>
    </source>
</evidence>
<dbReference type="InterPro" id="IPR006575">
    <property type="entry name" value="RWD_dom"/>
</dbReference>
<dbReference type="Pfam" id="PF13393">
    <property type="entry name" value="tRNA-synt_His"/>
    <property type="match status" value="1"/>
</dbReference>
<feature type="domain" description="Protein kinase" evidence="15">
    <location>
        <begin position="215"/>
        <end position="506"/>
    </location>
</feature>
<keyword evidence="18" id="KW-1185">Reference proteome</keyword>
<dbReference type="Gene3D" id="3.30.930.10">
    <property type="entry name" value="Bira Bifunctional Protein, Domain 2"/>
    <property type="match status" value="1"/>
</dbReference>
<dbReference type="Gene3D" id="3.10.110.10">
    <property type="entry name" value="Ubiquitin Conjugating Enzyme"/>
    <property type="match status" value="1"/>
</dbReference>
<dbReference type="Gene3D" id="3.30.200.20">
    <property type="entry name" value="Phosphorylase Kinase, domain 1"/>
    <property type="match status" value="1"/>
</dbReference>
<proteinExistence type="inferred from homology"/>
<organism evidence="17 18">
    <name type="scientific">Mycena albidolilacea</name>
    <dbReference type="NCBI Taxonomy" id="1033008"/>
    <lineage>
        <taxon>Eukaryota</taxon>
        <taxon>Fungi</taxon>
        <taxon>Dikarya</taxon>
        <taxon>Basidiomycota</taxon>
        <taxon>Agaricomycotina</taxon>
        <taxon>Agaricomycetes</taxon>
        <taxon>Agaricomycetidae</taxon>
        <taxon>Agaricales</taxon>
        <taxon>Marasmiineae</taxon>
        <taxon>Mycenaceae</taxon>
        <taxon>Mycena</taxon>
    </lineage>
</organism>
<evidence type="ECO:0000256" key="10">
    <source>
        <dbReference type="PIRSR" id="PIRSR000660-1"/>
    </source>
</evidence>
<feature type="binding site" evidence="11">
    <location>
        <position position="583"/>
    </location>
    <ligand>
        <name>ATP</name>
        <dbReference type="ChEBI" id="CHEBI:30616"/>
    </ligand>
</feature>
<keyword evidence="2" id="KW-0723">Serine/threonine-protein kinase</keyword>
<dbReference type="InterPro" id="IPR024435">
    <property type="entry name" value="HisRS-related_dom"/>
</dbReference>
<dbReference type="SUPFAM" id="SSF56112">
    <property type="entry name" value="Protein kinase-like (PK-like)"/>
    <property type="match status" value="2"/>
</dbReference>
<dbReference type="Proteomes" id="UP001218218">
    <property type="component" value="Unassembled WGS sequence"/>
</dbReference>
<dbReference type="InterPro" id="IPR008271">
    <property type="entry name" value="Ser/Thr_kinase_AS"/>
</dbReference>
<evidence type="ECO:0000313" key="17">
    <source>
        <dbReference type="EMBL" id="KAJ7350333.1"/>
    </source>
</evidence>
<accession>A0AAD7ETA4</accession>
<evidence type="ECO:0000256" key="8">
    <source>
        <dbReference type="ARBA" id="ARBA00047899"/>
    </source>
</evidence>
<dbReference type="InterPro" id="IPR045864">
    <property type="entry name" value="aa-tRNA-synth_II/BPL/LPL"/>
</dbReference>
<feature type="binding site" evidence="11">
    <location>
        <begin position="560"/>
        <end position="568"/>
    </location>
    <ligand>
        <name>ATP</name>
        <dbReference type="ChEBI" id="CHEBI:30616"/>
    </ligand>
</feature>
<feature type="binding site" evidence="12">
    <location>
        <position position="584"/>
    </location>
    <ligand>
        <name>ATP</name>
        <dbReference type="ChEBI" id="CHEBI:30616"/>
    </ligand>
</feature>
<evidence type="ECO:0000256" key="6">
    <source>
        <dbReference type="ARBA" id="ARBA00022840"/>
    </source>
</evidence>
<dbReference type="InterPro" id="IPR000719">
    <property type="entry name" value="Prot_kinase_dom"/>
</dbReference>
<evidence type="ECO:0000256" key="4">
    <source>
        <dbReference type="ARBA" id="ARBA00022741"/>
    </source>
</evidence>
<feature type="coiled-coil region" evidence="13">
    <location>
        <begin position="141"/>
        <end position="178"/>
    </location>
</feature>
<dbReference type="Gene3D" id="3.40.50.800">
    <property type="entry name" value="Anticodon-binding domain"/>
    <property type="match status" value="1"/>
</dbReference>
<dbReference type="GO" id="GO:0009893">
    <property type="term" value="P:positive regulation of metabolic process"/>
    <property type="evidence" value="ECO:0007669"/>
    <property type="project" value="UniProtKB-ARBA"/>
</dbReference>
<dbReference type="EC" id="2.7.11.1" evidence="1"/>
<evidence type="ECO:0000256" key="9">
    <source>
        <dbReference type="ARBA" id="ARBA00048679"/>
    </source>
</evidence>
<keyword evidence="13" id="KW-0175">Coiled coil</keyword>
<dbReference type="CDD" id="cd23823">
    <property type="entry name" value="RWD_GCN2"/>
    <property type="match status" value="1"/>
</dbReference>
<dbReference type="Pfam" id="PF00069">
    <property type="entry name" value="Pkinase"/>
    <property type="match status" value="3"/>
</dbReference>
<dbReference type="InterPro" id="IPR041715">
    <property type="entry name" value="HisRS-like_core"/>
</dbReference>
<sequence length="1568" mass="175603">MESSEELQQLELTALKSIYAEDFIETPPPKAWKGAPRLHEFTIRVPHPDGEHASRICFNLHVIFPKTYPTKASPTFSIHKPIIGIRDDQVTTLLQAIQNETKNCRGAEMIFQIVTFCQDWLTSHVIPPIDIPGSLANQMTQRALEEERVRKQKEADAAEQENERATKLALELEAAIKADAQRQQLAKEREYKARKRANSEATEVPVGGDTPTESFSEAVVVDGVQFHAVKIFHPQPERLGTCYTAEPICDDVNASPPLQLYVVKFASHYYTTSQGKKKLKQVEAEIRRLITICHPNLLRVFAVKLTFPHTTGLPQLVVLHESVPGLTLRDVLEDCDSIKESRASEYLVQILSGLNSVHAADVVHRGIAADCIGITTRSKKKVAKLTKVAFYTRLVDLHRSNPFDPTISVELDESRIPDQWLSKDIKNESALLYTRHRDIHAVGIVLMQMLLGLDVTERYPDAYAAMRESNMSPNLQRHALGMLFPSKKNHLSCLSLLADLAESPLTNAVSVTKSPSLPSYEPRTPIPGKYGSPEVDYFRFARRDRQTSRWKEDWEELELLGKGAFGSVVKARNKIDSRIYAVKKIRLSTTHSDTKIFREVNALSRLSHRFIVRYFTTWVETAEAASAAASDDSGAESGTEYGTSVPDSSDRRVSFSDDIGFDLADLDDLGSGSRSSFPSIHFSHSRASSPRTDDGEGDDECDESDSDGVPEDLSSSNEPSPTPPRVLSRTLYIQMEFVERQTLKERIDEGMSEQEAWRLFQQILEALVYMSSLGILHRDIKLTNIFIDANGDCKVGDFGLATSNLSAESVHPPHAPVVSKVLADSEMTLEVGTRLYIAPEVQSRKRGPRNHNKADMYSLGIVFFEMNYKFSTGSERIAVIEDLRQPLVVFPPSWGSHLTRQRQIITRLLDHDPDTRPAALELSQSPLLPSRIEDEYFKGALGMMVKPDSPHYQAVLSSLFSQSQPPARRFLYDIETDLPEHAALNDIVKERLSYIFRLHGAVDMEPPLLMPVAKPTEAKNEATYMDRYGEIVMLPPNLLVPFARLAAKGNISRIKRYHIADVYRENAVAGHPKSQKAALFDIISTDIASGPIAAAAEIIAIANDVLDSFPNLNENYEIHISHSSIVRIVFERIPSALRPSILEIISHSKSSPSQKRALLLKKGVLRSTADELEALDTDEDIDTFLTKLDKVSPSLTTLLRPIVEEVKETIQYATLTGVARPVSFHPLMLGNHHSNFKDGVLVEVVRKNKRMDVLAAGGRYDALITDQATPGQKLEPICAMGLQIAIEKITVALAAYQIASVRTLVKQERSFGFWSPRRCDVYVVSFHPGYLQDRLEVVSFLWQHNISADLMYESSIPDAEHESYVDICSREGVLFSVYPRPRTGRRDQLAFKVKSILKGTEYELTRQELVGWLQQQIAEQKRIDASTSGALRFSEVGTTHPVPNKEVVAANAVQLLLPVDAKKQRKQVKQLFMDRAFETGLEIESGVQAGMPILAVDVLPAVFDAMIKSAAWLTDDEVWKALAAAFPVQQWAYAQQVREAVLKRKTEGHRYILLFAVREERVQLLKLT</sequence>
<feature type="domain" description="RWD" evidence="16">
    <location>
        <begin position="10"/>
        <end position="124"/>
    </location>
</feature>
<evidence type="ECO:0000256" key="11">
    <source>
        <dbReference type="PIRSR" id="PIRSR000660-2"/>
    </source>
</evidence>
<gene>
    <name evidence="17" type="ORF">DFH08DRAFT_861083</name>
</gene>
<dbReference type="PANTHER" id="PTHR11042">
    <property type="entry name" value="EUKARYOTIC TRANSLATION INITIATION FACTOR 2-ALPHA KINASE EIF2-ALPHA KINASE -RELATED"/>
    <property type="match status" value="1"/>
</dbReference>
<name>A0AAD7ETA4_9AGAR</name>
<evidence type="ECO:0000256" key="12">
    <source>
        <dbReference type="PROSITE-ProRule" id="PRU10141"/>
    </source>
</evidence>
<reference evidence="17" key="1">
    <citation type="submission" date="2023-03" db="EMBL/GenBank/DDBJ databases">
        <title>Massive genome expansion in bonnet fungi (Mycena s.s.) driven by repeated elements and novel gene families across ecological guilds.</title>
        <authorList>
            <consortium name="Lawrence Berkeley National Laboratory"/>
            <person name="Harder C.B."/>
            <person name="Miyauchi S."/>
            <person name="Viragh M."/>
            <person name="Kuo A."/>
            <person name="Thoen E."/>
            <person name="Andreopoulos B."/>
            <person name="Lu D."/>
            <person name="Skrede I."/>
            <person name="Drula E."/>
            <person name="Henrissat B."/>
            <person name="Morin E."/>
            <person name="Kohler A."/>
            <person name="Barry K."/>
            <person name="LaButti K."/>
            <person name="Morin E."/>
            <person name="Salamov A."/>
            <person name="Lipzen A."/>
            <person name="Mereny Z."/>
            <person name="Hegedus B."/>
            <person name="Baldrian P."/>
            <person name="Stursova M."/>
            <person name="Weitz H."/>
            <person name="Taylor A."/>
            <person name="Grigoriev I.V."/>
            <person name="Nagy L.G."/>
            <person name="Martin F."/>
            <person name="Kauserud H."/>
        </authorList>
    </citation>
    <scope>NUCLEOTIDE SEQUENCE</scope>
    <source>
        <strain evidence="17">CBHHK002</strain>
    </source>
</reference>
<dbReference type="EMBL" id="JARIHO010000014">
    <property type="protein sequence ID" value="KAJ7350333.1"/>
    <property type="molecule type" value="Genomic_DNA"/>
</dbReference>
<dbReference type="GO" id="GO:0000077">
    <property type="term" value="P:DNA damage checkpoint signaling"/>
    <property type="evidence" value="ECO:0007669"/>
    <property type="project" value="InterPro"/>
</dbReference>
<evidence type="ECO:0000256" key="1">
    <source>
        <dbReference type="ARBA" id="ARBA00012513"/>
    </source>
</evidence>
<feature type="domain" description="Protein kinase" evidence="15">
    <location>
        <begin position="554"/>
        <end position="928"/>
    </location>
</feature>
<keyword evidence="4 11" id="KW-0547">Nucleotide-binding</keyword>
<keyword evidence="6 11" id="KW-0067">ATP-binding</keyword>
<feature type="compositionally biased region" description="Low complexity" evidence="14">
    <location>
        <begin position="626"/>
        <end position="638"/>
    </location>
</feature>
<dbReference type="InterPro" id="IPR011009">
    <property type="entry name" value="Kinase-like_dom_sf"/>
</dbReference>
<dbReference type="PROSITE" id="PS50011">
    <property type="entry name" value="PROTEIN_KINASE_DOM"/>
    <property type="match status" value="2"/>
</dbReference>
<dbReference type="InterPro" id="IPR016135">
    <property type="entry name" value="UBQ-conjugating_enzyme/RWD"/>
</dbReference>
<feature type="compositionally biased region" description="Acidic residues" evidence="14">
    <location>
        <begin position="695"/>
        <end position="710"/>
    </location>
</feature>
<comment type="similarity">
    <text evidence="7">Belongs to the protein kinase superfamily. Ser/Thr protein kinase family. GCN2 subfamily.</text>
</comment>
<dbReference type="InterPro" id="IPR050339">
    <property type="entry name" value="CC_SR_Kinase"/>
</dbReference>
<dbReference type="SUPFAM" id="SSF55681">
    <property type="entry name" value="Class II aaRS and biotin synthetases"/>
    <property type="match status" value="1"/>
</dbReference>
<dbReference type="PIRSF" id="PIRSF000660">
    <property type="entry name" value="Ser/Thr_PK_GCN2"/>
    <property type="match status" value="1"/>
</dbReference>
<dbReference type="FunFam" id="3.10.110.10:FF:000050">
    <property type="entry name" value="eIF-2-alpha kinase GCN2"/>
    <property type="match status" value="1"/>
</dbReference>
<dbReference type="SUPFAM" id="SSF54495">
    <property type="entry name" value="UBC-like"/>
    <property type="match status" value="1"/>
</dbReference>
<dbReference type="SMART" id="SM00591">
    <property type="entry name" value="RWD"/>
    <property type="match status" value="1"/>
</dbReference>
<evidence type="ECO:0000256" key="2">
    <source>
        <dbReference type="ARBA" id="ARBA00022527"/>
    </source>
</evidence>
<evidence type="ECO:0000256" key="7">
    <source>
        <dbReference type="ARBA" id="ARBA00037982"/>
    </source>
</evidence>
<dbReference type="Gene3D" id="1.10.510.10">
    <property type="entry name" value="Transferase(Phosphotransferase) domain 1"/>
    <property type="match status" value="2"/>
</dbReference>
<dbReference type="GO" id="GO:0005829">
    <property type="term" value="C:cytosol"/>
    <property type="evidence" value="ECO:0007669"/>
    <property type="project" value="TreeGrafter"/>
</dbReference>
<dbReference type="PROSITE" id="PS00107">
    <property type="entry name" value="PROTEIN_KINASE_ATP"/>
    <property type="match status" value="1"/>
</dbReference>
<dbReference type="PROSITE" id="PS50908">
    <property type="entry name" value="RWD"/>
    <property type="match status" value="1"/>
</dbReference>